<proteinExistence type="predicted"/>
<keyword evidence="2" id="KW-1185">Reference proteome</keyword>
<dbReference type="RefSeq" id="WP_168923146.1">
    <property type="nucleotide sequence ID" value="NZ_CP051461.1"/>
</dbReference>
<evidence type="ECO:0000313" key="2">
    <source>
        <dbReference type="Proteomes" id="UP000502041"/>
    </source>
</evidence>
<evidence type="ECO:0000313" key="1">
    <source>
        <dbReference type="EMBL" id="QJC57662.1"/>
    </source>
</evidence>
<dbReference type="AlphaFoldDB" id="A0A6H2HCR0"/>
<dbReference type="Proteomes" id="UP000502041">
    <property type="component" value="Chromosome"/>
</dbReference>
<dbReference type="Gene3D" id="3.20.80.10">
    <property type="entry name" value="Regulatory factor, effector binding domain"/>
    <property type="match status" value="1"/>
</dbReference>
<dbReference type="PANTHER" id="PTHR11220:SF58">
    <property type="entry name" value="SOUL HEME-BINDING FAMILY PROTEIN"/>
    <property type="match status" value="1"/>
</dbReference>
<accession>A0A6H2HCR0</accession>
<evidence type="ECO:0008006" key="3">
    <source>
        <dbReference type="Google" id="ProtNLM"/>
    </source>
</evidence>
<dbReference type="SUPFAM" id="SSF55136">
    <property type="entry name" value="Probable bacterial effector-binding domain"/>
    <property type="match status" value="2"/>
</dbReference>
<organism evidence="1 2">
    <name type="scientific">Polaromonas vacuolata</name>
    <dbReference type="NCBI Taxonomy" id="37448"/>
    <lineage>
        <taxon>Bacteria</taxon>
        <taxon>Pseudomonadati</taxon>
        <taxon>Pseudomonadota</taxon>
        <taxon>Betaproteobacteria</taxon>
        <taxon>Burkholderiales</taxon>
        <taxon>Comamonadaceae</taxon>
        <taxon>Polaromonas</taxon>
    </lineage>
</organism>
<dbReference type="KEGG" id="pvac:HC248_02992"/>
<dbReference type="Pfam" id="PF04832">
    <property type="entry name" value="SOUL"/>
    <property type="match status" value="2"/>
</dbReference>
<dbReference type="InterPro" id="IPR011256">
    <property type="entry name" value="Reg_factor_effector_dom_sf"/>
</dbReference>
<dbReference type="InterPro" id="IPR006917">
    <property type="entry name" value="SOUL_heme-bd"/>
</dbReference>
<dbReference type="EMBL" id="CP051461">
    <property type="protein sequence ID" value="QJC57662.1"/>
    <property type="molecule type" value="Genomic_DNA"/>
</dbReference>
<gene>
    <name evidence="1" type="ORF">HC248_02992</name>
</gene>
<reference evidence="1 2" key="1">
    <citation type="submission" date="2020-04" db="EMBL/GenBank/DDBJ databases">
        <title>Complete genome of a Psychrophilic, Marine, Gas Vacuolate Bacterium Polaromonas vacuolata KCTC 22033T.</title>
        <authorList>
            <person name="Hwang K."/>
            <person name="Kim K.M."/>
        </authorList>
    </citation>
    <scope>NUCLEOTIDE SEQUENCE [LARGE SCALE GENOMIC DNA]</scope>
    <source>
        <strain evidence="1 2">KCTC 22033</strain>
    </source>
</reference>
<sequence>MATEEPSFTASLKESDFEVRSYPALLAAQVSVTGTRDEASSAGFKLLAGYIFGANTSRQKLDMTAPVVQSKSTSQTIAMTAPVTQIAVPNSANVWTVRFTMPAGFTLATLPIPNDDKVQLLELPPARYAVVTFSGLAHEDDVAEKTSELTTYMTKHALQAAGPPALARYNPPWTPWFMRRNEVQIALAP</sequence>
<dbReference type="PANTHER" id="PTHR11220">
    <property type="entry name" value="HEME-BINDING PROTEIN-RELATED"/>
    <property type="match status" value="1"/>
</dbReference>
<name>A0A6H2HCR0_9BURK</name>
<protein>
    <recommendedName>
        <fullName evidence="3">Heme-binding protein</fullName>
    </recommendedName>
</protein>